<keyword evidence="1" id="KW-0479">Metal-binding</keyword>
<dbReference type="EC" id="3.1.-.-" evidence="1"/>
<keyword evidence="1" id="KW-1277">Toxin-antitoxin system</keyword>
<keyword evidence="3" id="KW-1185">Reference proteome</keyword>
<keyword evidence="1" id="KW-0540">Nuclease</keyword>
<dbReference type="GO" id="GO:0000287">
    <property type="term" value="F:magnesium ion binding"/>
    <property type="evidence" value="ECO:0007669"/>
    <property type="project" value="UniProtKB-UniRule"/>
</dbReference>
<dbReference type="Gene3D" id="3.40.50.1010">
    <property type="entry name" value="5'-nuclease"/>
    <property type="match status" value="1"/>
</dbReference>
<dbReference type="RefSeq" id="WP_086088667.1">
    <property type="nucleotide sequence ID" value="NZ_CP021112.1"/>
</dbReference>
<dbReference type="NCBIfam" id="TIGR00028">
    <property type="entry name" value="Mtu_PIN_fam"/>
    <property type="match status" value="1"/>
</dbReference>
<dbReference type="GO" id="GO:0090729">
    <property type="term" value="F:toxin activity"/>
    <property type="evidence" value="ECO:0007669"/>
    <property type="project" value="UniProtKB-KW"/>
</dbReference>
<proteinExistence type="inferred from homology"/>
<comment type="cofactor">
    <cofactor evidence="1">
        <name>Mg(2+)</name>
        <dbReference type="ChEBI" id="CHEBI:18420"/>
    </cofactor>
</comment>
<dbReference type="Proteomes" id="UP000194137">
    <property type="component" value="Chromosome"/>
</dbReference>
<protein>
    <recommendedName>
        <fullName evidence="1">Ribonuclease VapC</fullName>
        <shortName evidence="1">RNase VapC</shortName>
        <ecNumber evidence="1">3.1.-.-</ecNumber>
    </recommendedName>
    <alternativeName>
        <fullName evidence="1">Toxin VapC</fullName>
    </alternativeName>
</protein>
<evidence type="ECO:0000313" key="2">
    <source>
        <dbReference type="EMBL" id="ARQ00271.1"/>
    </source>
</evidence>
<organism evidence="2 3">
    <name type="scientific">Pseudorhodoplanes sinuspersici</name>
    <dbReference type="NCBI Taxonomy" id="1235591"/>
    <lineage>
        <taxon>Bacteria</taxon>
        <taxon>Pseudomonadati</taxon>
        <taxon>Pseudomonadota</taxon>
        <taxon>Alphaproteobacteria</taxon>
        <taxon>Hyphomicrobiales</taxon>
        <taxon>Pseudorhodoplanes</taxon>
    </lineage>
</organism>
<dbReference type="GO" id="GO:0016788">
    <property type="term" value="F:hydrolase activity, acting on ester bonds"/>
    <property type="evidence" value="ECO:0007669"/>
    <property type="project" value="InterPro"/>
</dbReference>
<dbReference type="KEGG" id="psin:CAK95_15225"/>
<sequence>MILPDVNVLIYAFRRDAPDHALCKSWLENVAGGEASFGISPLTLSALVRITTNSRSYRMASTVEEAFRFCDALLQQPNCEIVEPRARHWEIFKQLCVAADIRGPRVTDAWYAALAIEWGCEWITFDRDFARFPGLKWSLPE</sequence>
<evidence type="ECO:0000313" key="3">
    <source>
        <dbReference type="Proteomes" id="UP000194137"/>
    </source>
</evidence>
<comment type="similarity">
    <text evidence="1">Belongs to the PINc/VapC protein family.</text>
</comment>
<keyword evidence="1" id="KW-0378">Hydrolase</keyword>
<comment type="function">
    <text evidence="1">Toxic component of a toxin-antitoxin (TA) system. An RNase.</text>
</comment>
<dbReference type="SUPFAM" id="SSF88723">
    <property type="entry name" value="PIN domain-like"/>
    <property type="match status" value="1"/>
</dbReference>
<name>A0A1W6ZT40_9HYPH</name>
<reference evidence="2 3" key="1">
    <citation type="submission" date="2017-05" db="EMBL/GenBank/DDBJ databases">
        <title>Full genome sequence of Pseudorhodoplanes sinuspersici.</title>
        <authorList>
            <person name="Dastgheib S.M.M."/>
            <person name="Shavandi M."/>
            <person name="Tirandaz H."/>
        </authorList>
    </citation>
    <scope>NUCLEOTIDE SEQUENCE [LARGE SCALE GENOMIC DNA]</scope>
    <source>
        <strain evidence="2 3">RIPI110</strain>
    </source>
</reference>
<dbReference type="HAMAP" id="MF_00265">
    <property type="entry name" value="VapC_Nob1"/>
    <property type="match status" value="1"/>
</dbReference>
<dbReference type="InterPro" id="IPR006226">
    <property type="entry name" value="Mtu_PIN"/>
</dbReference>
<dbReference type="InterPro" id="IPR002716">
    <property type="entry name" value="PIN_dom"/>
</dbReference>
<keyword evidence="1" id="KW-0800">Toxin</keyword>
<dbReference type="InterPro" id="IPR022907">
    <property type="entry name" value="VapC_family"/>
</dbReference>
<dbReference type="GO" id="GO:0004540">
    <property type="term" value="F:RNA nuclease activity"/>
    <property type="evidence" value="ECO:0007669"/>
    <property type="project" value="InterPro"/>
</dbReference>
<dbReference type="OrthoDB" id="9792015at2"/>
<keyword evidence="1" id="KW-0460">Magnesium</keyword>
<dbReference type="CDD" id="cd18678">
    <property type="entry name" value="PIN_MtVapC25_VapC33-like"/>
    <property type="match status" value="1"/>
</dbReference>
<dbReference type="GO" id="GO:0045926">
    <property type="term" value="P:negative regulation of growth"/>
    <property type="evidence" value="ECO:0007669"/>
    <property type="project" value="UniProtKB-ARBA"/>
</dbReference>
<dbReference type="Pfam" id="PF01850">
    <property type="entry name" value="PIN"/>
    <property type="match status" value="1"/>
</dbReference>
<dbReference type="AlphaFoldDB" id="A0A1W6ZT40"/>
<evidence type="ECO:0000256" key="1">
    <source>
        <dbReference type="HAMAP-Rule" id="MF_00265"/>
    </source>
</evidence>
<accession>A0A1W6ZT40</accession>
<dbReference type="EMBL" id="CP021112">
    <property type="protein sequence ID" value="ARQ00271.1"/>
    <property type="molecule type" value="Genomic_DNA"/>
</dbReference>
<gene>
    <name evidence="1" type="primary">vapC</name>
    <name evidence="2" type="ORF">CAK95_15225</name>
</gene>
<feature type="binding site" evidence="1">
    <location>
        <position position="5"/>
    </location>
    <ligand>
        <name>Mg(2+)</name>
        <dbReference type="ChEBI" id="CHEBI:18420"/>
    </ligand>
</feature>
<feature type="binding site" evidence="1">
    <location>
        <position position="108"/>
    </location>
    <ligand>
        <name>Mg(2+)</name>
        <dbReference type="ChEBI" id="CHEBI:18420"/>
    </ligand>
</feature>
<dbReference type="InterPro" id="IPR029060">
    <property type="entry name" value="PIN-like_dom_sf"/>
</dbReference>
<dbReference type="STRING" id="1235591.CAK95_15225"/>